<comment type="caution">
    <text evidence="1">The sequence shown here is derived from an EMBL/GenBank/DDBJ whole genome shotgun (WGS) entry which is preliminary data.</text>
</comment>
<gene>
    <name evidence="1" type="ORF">HMPREF0758_3753</name>
</gene>
<reference evidence="1 2" key="1">
    <citation type="submission" date="2010-01" db="EMBL/GenBank/DDBJ databases">
        <authorList>
            <person name="Muzny D."/>
            <person name="Qin X."/>
            <person name="Deng J."/>
            <person name="Jiang H."/>
            <person name="Liu Y."/>
            <person name="Qu J."/>
            <person name="Song X.-Z."/>
            <person name="Zhang L."/>
            <person name="Thornton R."/>
            <person name="Coyle M."/>
            <person name="Francisco L."/>
            <person name="Jackson L."/>
            <person name="Javaid M."/>
            <person name="Korchina V."/>
            <person name="Kovar C."/>
            <person name="Mata R."/>
            <person name="Mathew T."/>
            <person name="Ngo R."/>
            <person name="Nguyen L."/>
            <person name="Nguyen N."/>
            <person name="Okwuonu G."/>
            <person name="Ongeri F."/>
            <person name="Pham C."/>
            <person name="Simmons D."/>
            <person name="Wilczek-Boney K."/>
            <person name="Hale W."/>
            <person name="Jakkamsetti A."/>
            <person name="Pham P."/>
            <person name="Ruth R."/>
            <person name="San Lucas F."/>
            <person name="Warren J."/>
            <person name="Zhang J."/>
            <person name="Zhao Z."/>
            <person name="Zhou C."/>
            <person name="Zhu D."/>
            <person name="Lee S."/>
            <person name="Bess C."/>
            <person name="Blankenburg K."/>
            <person name="Forbes L."/>
            <person name="Fu Q."/>
            <person name="Gubbala S."/>
            <person name="Hirani K."/>
            <person name="Jayaseelan J.C."/>
            <person name="Lara F."/>
            <person name="Munidasa M."/>
            <person name="Palculict T."/>
            <person name="Patil S."/>
            <person name="Pu L.-L."/>
            <person name="Saada N."/>
            <person name="Tang L."/>
            <person name="Weissenberger G."/>
            <person name="Zhu Y."/>
            <person name="Hemphill L."/>
            <person name="Shang Y."/>
            <person name="Youmans B."/>
            <person name="Ayvaz T."/>
            <person name="Ross M."/>
            <person name="Santibanez J."/>
            <person name="Aqrawi P."/>
            <person name="Gross S."/>
            <person name="Joshi V."/>
            <person name="Fowler G."/>
            <person name="Nazareth L."/>
            <person name="Reid J."/>
            <person name="Worley K."/>
            <person name="Petrosino J."/>
            <person name="Highlander S."/>
            <person name="Gibbs R."/>
        </authorList>
    </citation>
    <scope>NUCLEOTIDE SEQUENCE [LARGE SCALE GENOMIC DNA]</scope>
    <source>
        <strain evidence="1 2">DSM 4582</strain>
    </source>
</reference>
<dbReference type="EMBL" id="ADBY01000052">
    <property type="protein sequence ID" value="EFE94519.1"/>
    <property type="molecule type" value="Genomic_DNA"/>
</dbReference>
<organism evidence="1 2">
    <name type="scientific">Serratia odorifera DSM 4582</name>
    <dbReference type="NCBI Taxonomy" id="667129"/>
    <lineage>
        <taxon>Bacteria</taxon>
        <taxon>Pseudomonadati</taxon>
        <taxon>Pseudomonadota</taxon>
        <taxon>Gammaproteobacteria</taxon>
        <taxon>Enterobacterales</taxon>
        <taxon>Yersiniaceae</taxon>
        <taxon>Serratia</taxon>
    </lineage>
</organism>
<dbReference type="STRING" id="667129.HMPREF0758_3753"/>
<evidence type="ECO:0000313" key="2">
    <source>
        <dbReference type="Proteomes" id="UP000005723"/>
    </source>
</evidence>
<dbReference type="AlphaFoldDB" id="D4E6F3"/>
<name>D4E6F3_SEROD</name>
<proteinExistence type="predicted"/>
<keyword evidence="2" id="KW-1185">Reference proteome</keyword>
<accession>D4E6F3</accession>
<dbReference type="Proteomes" id="UP000005723">
    <property type="component" value="Unassembled WGS sequence"/>
</dbReference>
<protein>
    <submittedName>
        <fullName evidence="1">Uncharacterized protein</fullName>
    </submittedName>
</protein>
<dbReference type="HOGENOM" id="CLU_2604083_0_0_6"/>
<evidence type="ECO:0000313" key="1">
    <source>
        <dbReference type="EMBL" id="EFE94519.1"/>
    </source>
</evidence>
<sequence length="79" mass="9084">MMNFNQLAGIGGKNSRHWLPAVSVALTPKHGVTKREKTPIGKALRQENDFLFARLRFCEPSQIYPCRTGNNVCRRENRR</sequence>